<dbReference type="AlphaFoldDB" id="A0A6J4RMM7"/>
<proteinExistence type="predicted"/>
<accession>A0A6J4RMM7</accession>
<organism evidence="1">
    <name type="scientific">uncultured Solirubrobacteraceae bacterium</name>
    <dbReference type="NCBI Taxonomy" id="1162706"/>
    <lineage>
        <taxon>Bacteria</taxon>
        <taxon>Bacillati</taxon>
        <taxon>Actinomycetota</taxon>
        <taxon>Thermoleophilia</taxon>
        <taxon>Solirubrobacterales</taxon>
        <taxon>Solirubrobacteraceae</taxon>
        <taxon>environmental samples</taxon>
    </lineage>
</organism>
<name>A0A6J4RMM7_9ACTN</name>
<dbReference type="EMBL" id="CADCVP010000080">
    <property type="protein sequence ID" value="CAA9477596.1"/>
    <property type="molecule type" value="Genomic_DNA"/>
</dbReference>
<protein>
    <submittedName>
        <fullName evidence="1">Uncharacterized protein</fullName>
    </submittedName>
</protein>
<reference evidence="1" key="1">
    <citation type="submission" date="2020-02" db="EMBL/GenBank/DDBJ databases">
        <authorList>
            <person name="Meier V. D."/>
        </authorList>
    </citation>
    <scope>NUCLEOTIDE SEQUENCE</scope>
    <source>
        <strain evidence="1">AVDCRST_MAG69</strain>
    </source>
</reference>
<evidence type="ECO:0000313" key="1">
    <source>
        <dbReference type="EMBL" id="CAA9477596.1"/>
    </source>
</evidence>
<sequence length="49" mass="4954">MGAVLGSCRGVVTASPSVAKSRIVRAASRKAAPSSGLNFLDEDQGNMCS</sequence>
<gene>
    <name evidence="1" type="ORF">AVDCRST_MAG69-548</name>
</gene>